<dbReference type="OrthoDB" id="127333at2"/>
<dbReference type="PANTHER" id="PTHR43737">
    <property type="entry name" value="BLL7424 PROTEIN"/>
    <property type="match status" value="1"/>
</dbReference>
<dbReference type="EMBL" id="SJPN01000004">
    <property type="protein sequence ID" value="TWU02809.1"/>
    <property type="molecule type" value="Genomic_DNA"/>
</dbReference>
<keyword evidence="3" id="KW-1185">Reference proteome</keyword>
<dbReference type="RefSeq" id="WP_146521069.1">
    <property type="nucleotide sequence ID" value="NZ_CP151726.1"/>
</dbReference>
<dbReference type="InterPro" id="IPR006311">
    <property type="entry name" value="TAT_signal"/>
</dbReference>
<reference evidence="2 3" key="1">
    <citation type="submission" date="2019-02" db="EMBL/GenBank/DDBJ databases">
        <title>Deep-cultivation of Planctomycetes and their phenomic and genomic characterization uncovers novel biology.</title>
        <authorList>
            <person name="Wiegand S."/>
            <person name="Jogler M."/>
            <person name="Boedeker C."/>
            <person name="Pinto D."/>
            <person name="Vollmers J."/>
            <person name="Rivas-Marin E."/>
            <person name="Kohn T."/>
            <person name="Peeters S.H."/>
            <person name="Heuer A."/>
            <person name="Rast P."/>
            <person name="Oberbeckmann S."/>
            <person name="Bunk B."/>
            <person name="Jeske O."/>
            <person name="Meyerdierks A."/>
            <person name="Storesund J.E."/>
            <person name="Kallscheuer N."/>
            <person name="Luecker S."/>
            <person name="Lage O.M."/>
            <person name="Pohl T."/>
            <person name="Merkel B.J."/>
            <person name="Hornburger P."/>
            <person name="Mueller R.-W."/>
            <person name="Bruemmer F."/>
            <person name="Labrenz M."/>
            <person name="Spormann A.M."/>
            <person name="Op Den Camp H."/>
            <person name="Overmann J."/>
            <person name="Amann R."/>
            <person name="Jetten M.S.M."/>
            <person name="Mascher T."/>
            <person name="Medema M.H."/>
            <person name="Devos D.P."/>
            <person name="Kaster A.-K."/>
            <person name="Ovreas L."/>
            <person name="Rohde M."/>
            <person name="Galperin M.Y."/>
            <person name="Jogler C."/>
        </authorList>
    </citation>
    <scope>NUCLEOTIDE SEQUENCE [LARGE SCALE GENOMIC DNA]</scope>
    <source>
        <strain evidence="2 3">Pla52n</strain>
    </source>
</reference>
<gene>
    <name evidence="2" type="ORF">Pla52n_38690</name>
</gene>
<evidence type="ECO:0008006" key="4">
    <source>
        <dbReference type="Google" id="ProtNLM"/>
    </source>
</evidence>
<dbReference type="AlphaFoldDB" id="A0A5C6AUD0"/>
<dbReference type="InterPro" id="IPR017850">
    <property type="entry name" value="Alkaline_phosphatase_core_sf"/>
</dbReference>
<dbReference type="Pfam" id="PF07394">
    <property type="entry name" value="DUF1501"/>
    <property type="match status" value="1"/>
</dbReference>
<feature type="region of interest" description="Disordered" evidence="1">
    <location>
        <begin position="44"/>
        <end position="65"/>
    </location>
</feature>
<dbReference type="InterPro" id="IPR010869">
    <property type="entry name" value="DUF1501"/>
</dbReference>
<dbReference type="SUPFAM" id="SSF53649">
    <property type="entry name" value="Alkaline phosphatase-like"/>
    <property type="match status" value="1"/>
</dbReference>
<dbReference type="PROSITE" id="PS51318">
    <property type="entry name" value="TAT"/>
    <property type="match status" value="1"/>
</dbReference>
<organism evidence="2 3">
    <name type="scientific">Stieleria varia</name>
    <dbReference type="NCBI Taxonomy" id="2528005"/>
    <lineage>
        <taxon>Bacteria</taxon>
        <taxon>Pseudomonadati</taxon>
        <taxon>Planctomycetota</taxon>
        <taxon>Planctomycetia</taxon>
        <taxon>Pirellulales</taxon>
        <taxon>Pirellulaceae</taxon>
        <taxon>Stieleria</taxon>
    </lineage>
</organism>
<dbReference type="Proteomes" id="UP000320176">
    <property type="component" value="Unassembled WGS sequence"/>
</dbReference>
<accession>A0A5C6AUD0</accession>
<protein>
    <recommendedName>
        <fullName evidence="4">Sulfatase</fullName>
    </recommendedName>
</protein>
<evidence type="ECO:0000313" key="3">
    <source>
        <dbReference type="Proteomes" id="UP000320176"/>
    </source>
</evidence>
<dbReference type="PANTHER" id="PTHR43737:SF1">
    <property type="entry name" value="DUF1501 DOMAIN-CONTAINING PROTEIN"/>
    <property type="match status" value="1"/>
</dbReference>
<proteinExistence type="predicted"/>
<evidence type="ECO:0000313" key="2">
    <source>
        <dbReference type="EMBL" id="TWU02809.1"/>
    </source>
</evidence>
<sequence length="489" mass="53667">MFHHHANLANRRTFLSRTGVGLGSTAFSALMARDLMAGDLKAGESSASGINASSPNAAGRSGLPHHSPKIKRVIFLCMAGGPSHLETFDHKPELAAMDGKPMPASFTDGQPIAQLQGQELKCQGPLTKFQRYGKSGQWISDFLPYHQKMADDICVIRSMVTEQINHDPAHTFMNTGTAISGRPSMGSWVTYGLGAESENLPGFVVLTSVGGRNPQPIASRQWASGFLPSRYQGVEFSSSGQPVNYVNPPTGITRQQQRRLIDTINDLNQQRGQQTLDPEIETRLSTYEMAFRMQTSVPELANFSDETQETLEMYGAAAGDGSYASNCLLARRLAERGVRFIQLYHRGWDHHGGLEKYMNICCSLTDKPTWALLTDLKRLGMLDDTLIIWGGEFGRTPMFQGKGGAGRDHHIKGFSMWMAGGGVKAGYGHGATDELGYHAVDQVVHVRDLHATMLHLLGIDHKRFSVKFQGLDMRLTGVEPCHVINDILV</sequence>
<feature type="compositionally biased region" description="Polar residues" evidence="1">
    <location>
        <begin position="45"/>
        <end position="56"/>
    </location>
</feature>
<evidence type="ECO:0000256" key="1">
    <source>
        <dbReference type="SAM" id="MobiDB-lite"/>
    </source>
</evidence>
<comment type="caution">
    <text evidence="2">The sequence shown here is derived from an EMBL/GenBank/DDBJ whole genome shotgun (WGS) entry which is preliminary data.</text>
</comment>
<dbReference type="Gene3D" id="3.40.720.10">
    <property type="entry name" value="Alkaline Phosphatase, subunit A"/>
    <property type="match status" value="1"/>
</dbReference>
<name>A0A5C6AUD0_9BACT</name>